<dbReference type="InterPro" id="IPR058594">
    <property type="entry name" value="PB1-like_dom_pln"/>
</dbReference>
<gene>
    <name evidence="3" type="ORF">LR48_Vigan02g060700</name>
</gene>
<evidence type="ECO:0000313" key="4">
    <source>
        <dbReference type="Proteomes" id="UP000053144"/>
    </source>
</evidence>
<evidence type="ECO:0000259" key="2">
    <source>
        <dbReference type="Pfam" id="PF26130"/>
    </source>
</evidence>
<feature type="compositionally biased region" description="Basic and acidic residues" evidence="1">
    <location>
        <begin position="12"/>
        <end position="24"/>
    </location>
</feature>
<organism evidence="3 4">
    <name type="scientific">Phaseolus angularis</name>
    <name type="common">Azuki bean</name>
    <name type="synonym">Vigna angularis</name>
    <dbReference type="NCBI Taxonomy" id="3914"/>
    <lineage>
        <taxon>Eukaryota</taxon>
        <taxon>Viridiplantae</taxon>
        <taxon>Streptophyta</taxon>
        <taxon>Embryophyta</taxon>
        <taxon>Tracheophyta</taxon>
        <taxon>Spermatophyta</taxon>
        <taxon>Magnoliopsida</taxon>
        <taxon>eudicotyledons</taxon>
        <taxon>Gunneridae</taxon>
        <taxon>Pentapetalae</taxon>
        <taxon>rosids</taxon>
        <taxon>fabids</taxon>
        <taxon>Fabales</taxon>
        <taxon>Fabaceae</taxon>
        <taxon>Papilionoideae</taxon>
        <taxon>50 kb inversion clade</taxon>
        <taxon>NPAAA clade</taxon>
        <taxon>indigoferoid/millettioid clade</taxon>
        <taxon>Phaseoleae</taxon>
        <taxon>Vigna</taxon>
    </lineage>
</organism>
<dbReference type="Gramene" id="KOM34457">
    <property type="protein sequence ID" value="KOM34457"/>
    <property type="gene ID" value="LR48_Vigan02g060700"/>
</dbReference>
<accession>A0A0L9TVP0</accession>
<dbReference type="Proteomes" id="UP000053144">
    <property type="component" value="Chromosome 2"/>
</dbReference>
<evidence type="ECO:0000256" key="1">
    <source>
        <dbReference type="SAM" id="MobiDB-lite"/>
    </source>
</evidence>
<name>A0A0L9TVP0_PHAAN</name>
<proteinExistence type="predicted"/>
<dbReference type="EMBL" id="CM003372">
    <property type="protein sequence ID" value="KOM34457.1"/>
    <property type="molecule type" value="Genomic_DNA"/>
</dbReference>
<evidence type="ECO:0000313" key="3">
    <source>
        <dbReference type="EMBL" id="KOM34457.1"/>
    </source>
</evidence>
<feature type="region of interest" description="Disordered" evidence="1">
    <location>
        <begin position="1"/>
        <end position="24"/>
    </location>
</feature>
<sequence length="344" mass="39660">MVTNNRCRRRTAKGDNEQRSLRERSRDSGDDRWWRQWQRPTVEAATTERVEDGESEVKFVWWELRMVVVRRLWKGRMKGENERVRVGMCNDMFQVVVHHSETLIKEVPFKYMGVEIVYWDVDPDKWCYFGVLGSLKDLGYMEVKELYYNTQHVLHKLDDDKGAMNMMKVANYLGKVNLYVVHGVDEPAIVGNDENEILYLCEGPAESGEGSGVGGEAHVQGDDDRIGDVVEGVVEVENDDAVDVENEDVWEDDKEDVENEDVEVAVEVQNEDRVEFESEEVVEVDNVDEVEVESDELVEVDIEDGGEVESEEELEVDIEDEGEVESEEELEVDIEDGWEVHSEE</sequence>
<feature type="compositionally biased region" description="Basic residues" evidence="1">
    <location>
        <begin position="1"/>
        <end position="11"/>
    </location>
</feature>
<protein>
    <recommendedName>
        <fullName evidence="2">PB1-like domain-containing protein</fullName>
    </recommendedName>
</protein>
<dbReference type="AlphaFoldDB" id="A0A0L9TVP0"/>
<reference evidence="4" key="1">
    <citation type="journal article" date="2015" name="Proc. Natl. Acad. Sci. U.S.A.">
        <title>Genome sequencing of adzuki bean (Vigna angularis) provides insight into high starch and low fat accumulation and domestication.</title>
        <authorList>
            <person name="Yang K."/>
            <person name="Tian Z."/>
            <person name="Chen C."/>
            <person name="Luo L."/>
            <person name="Zhao B."/>
            <person name="Wang Z."/>
            <person name="Yu L."/>
            <person name="Li Y."/>
            <person name="Sun Y."/>
            <person name="Li W."/>
            <person name="Chen Y."/>
            <person name="Li Y."/>
            <person name="Zhang Y."/>
            <person name="Ai D."/>
            <person name="Zhao J."/>
            <person name="Shang C."/>
            <person name="Ma Y."/>
            <person name="Wu B."/>
            <person name="Wang M."/>
            <person name="Gao L."/>
            <person name="Sun D."/>
            <person name="Zhang P."/>
            <person name="Guo F."/>
            <person name="Wang W."/>
            <person name="Li Y."/>
            <person name="Wang J."/>
            <person name="Varshney R.K."/>
            <person name="Wang J."/>
            <person name="Ling H.Q."/>
            <person name="Wan P."/>
        </authorList>
    </citation>
    <scope>NUCLEOTIDE SEQUENCE</scope>
    <source>
        <strain evidence="4">cv. Jingnong 6</strain>
    </source>
</reference>
<dbReference type="Pfam" id="PF26130">
    <property type="entry name" value="PB1-like"/>
    <property type="match status" value="1"/>
</dbReference>
<feature type="domain" description="PB1-like" evidence="2">
    <location>
        <begin position="91"/>
        <end position="182"/>
    </location>
</feature>
<feature type="region of interest" description="Disordered" evidence="1">
    <location>
        <begin position="304"/>
        <end position="344"/>
    </location>
</feature>
<feature type="compositionally biased region" description="Acidic residues" evidence="1">
    <location>
        <begin position="304"/>
        <end position="337"/>
    </location>
</feature>